<keyword evidence="3" id="KW-1185">Reference proteome</keyword>
<reference evidence="2 3" key="1">
    <citation type="submission" date="2021-03" db="EMBL/GenBank/DDBJ databases">
        <authorList>
            <person name="Stanton E."/>
        </authorList>
    </citation>
    <scope>NUCLEOTIDE SEQUENCE [LARGE SCALE GENOMIC DNA]</scope>
    <source>
        <strain evidence="2 3">2020EL-00037</strain>
    </source>
</reference>
<keyword evidence="1" id="KW-1133">Transmembrane helix</keyword>
<dbReference type="EMBL" id="JAGKON010000013">
    <property type="protein sequence ID" value="MBQ0600766.1"/>
    <property type="molecule type" value="Genomic_DNA"/>
</dbReference>
<evidence type="ECO:0000313" key="2">
    <source>
        <dbReference type="EMBL" id="MBQ0600766.1"/>
    </source>
</evidence>
<evidence type="ECO:0000256" key="1">
    <source>
        <dbReference type="SAM" id="Phobius"/>
    </source>
</evidence>
<keyword evidence="1" id="KW-0472">Membrane</keyword>
<sequence>MFSFEGILMVLPSLAFLWFVLSRLNRSGKVMVLALVALFSVQSGFIGSKIDWASLNGKNDVELRVEKILEHHRLPVAVVKDSGWIALVSDFKRSVHDAVVADREYPDKAVTTVLERMREYNAEAARKLNVPDIDVIFRKSIEQRDRFYEACLKEKSDAIPCFEVIRSVDG</sequence>
<gene>
    <name evidence="2" type="ORF">J7S78_13290</name>
</gene>
<protein>
    <submittedName>
        <fullName evidence="2">Uncharacterized protein</fullName>
    </submittedName>
</protein>
<dbReference type="Proteomes" id="UP000673434">
    <property type="component" value="Unassembled WGS sequence"/>
</dbReference>
<organism evidence="2 3">
    <name type="scientific">Klebsiella oxytoca</name>
    <dbReference type="NCBI Taxonomy" id="571"/>
    <lineage>
        <taxon>Bacteria</taxon>
        <taxon>Pseudomonadati</taxon>
        <taxon>Pseudomonadota</taxon>
        <taxon>Gammaproteobacteria</taxon>
        <taxon>Enterobacterales</taxon>
        <taxon>Enterobacteriaceae</taxon>
        <taxon>Klebsiella/Raoultella group</taxon>
        <taxon>Klebsiella</taxon>
    </lineage>
</organism>
<proteinExistence type="predicted"/>
<keyword evidence="1" id="KW-0812">Transmembrane</keyword>
<accession>A0AAP2BIB1</accession>
<dbReference type="RefSeq" id="WP_210846174.1">
    <property type="nucleotide sequence ID" value="NZ_JAGKON010000013.1"/>
</dbReference>
<evidence type="ECO:0000313" key="3">
    <source>
        <dbReference type="Proteomes" id="UP000673434"/>
    </source>
</evidence>
<comment type="caution">
    <text evidence="2">The sequence shown here is derived from an EMBL/GenBank/DDBJ whole genome shotgun (WGS) entry which is preliminary data.</text>
</comment>
<dbReference type="AlphaFoldDB" id="A0AAP2BIB1"/>
<name>A0AAP2BIB1_KLEOX</name>
<feature type="transmembrane region" description="Helical" evidence="1">
    <location>
        <begin position="7"/>
        <end position="24"/>
    </location>
</feature>